<evidence type="ECO:0008006" key="2">
    <source>
        <dbReference type="Google" id="ProtNLM"/>
    </source>
</evidence>
<comment type="caution">
    <text evidence="1">The sequence shown here is derived from an EMBL/GenBank/DDBJ whole genome shotgun (WGS) entry which is preliminary data.</text>
</comment>
<dbReference type="EMBL" id="LAZR01009425">
    <property type="protein sequence ID" value="KKM72667.1"/>
    <property type="molecule type" value="Genomic_DNA"/>
</dbReference>
<proteinExistence type="predicted"/>
<dbReference type="AlphaFoldDB" id="A0A0F9MTV0"/>
<organism evidence="1">
    <name type="scientific">marine sediment metagenome</name>
    <dbReference type="NCBI Taxonomy" id="412755"/>
    <lineage>
        <taxon>unclassified sequences</taxon>
        <taxon>metagenomes</taxon>
        <taxon>ecological metagenomes</taxon>
    </lineage>
</organism>
<evidence type="ECO:0000313" key="1">
    <source>
        <dbReference type="EMBL" id="KKM72667.1"/>
    </source>
</evidence>
<sequence length="63" mass="7164">MKLVYFLLSFIFLVGCATTTSINTNTTVLDDCSGVSPYYYGEKGQSPVNNDVWKCFQWEIQAR</sequence>
<accession>A0A0F9MTV0</accession>
<gene>
    <name evidence="1" type="ORF">LCGC14_1418190</name>
</gene>
<dbReference type="PROSITE" id="PS51257">
    <property type="entry name" value="PROKAR_LIPOPROTEIN"/>
    <property type="match status" value="1"/>
</dbReference>
<name>A0A0F9MTV0_9ZZZZ</name>
<protein>
    <recommendedName>
        <fullName evidence="2">Lipoprotein</fullName>
    </recommendedName>
</protein>
<reference evidence="1" key="1">
    <citation type="journal article" date="2015" name="Nature">
        <title>Complex archaea that bridge the gap between prokaryotes and eukaryotes.</title>
        <authorList>
            <person name="Spang A."/>
            <person name="Saw J.H."/>
            <person name="Jorgensen S.L."/>
            <person name="Zaremba-Niedzwiedzka K."/>
            <person name="Martijn J."/>
            <person name="Lind A.E."/>
            <person name="van Eijk R."/>
            <person name="Schleper C."/>
            <person name="Guy L."/>
            <person name="Ettema T.J."/>
        </authorList>
    </citation>
    <scope>NUCLEOTIDE SEQUENCE</scope>
</reference>